<gene>
    <name evidence="1" type="ORF">MLD38_002565</name>
</gene>
<organism evidence="1 2">
    <name type="scientific">Melastoma candidum</name>
    <dbReference type="NCBI Taxonomy" id="119954"/>
    <lineage>
        <taxon>Eukaryota</taxon>
        <taxon>Viridiplantae</taxon>
        <taxon>Streptophyta</taxon>
        <taxon>Embryophyta</taxon>
        <taxon>Tracheophyta</taxon>
        <taxon>Spermatophyta</taxon>
        <taxon>Magnoliopsida</taxon>
        <taxon>eudicotyledons</taxon>
        <taxon>Gunneridae</taxon>
        <taxon>Pentapetalae</taxon>
        <taxon>rosids</taxon>
        <taxon>malvids</taxon>
        <taxon>Myrtales</taxon>
        <taxon>Melastomataceae</taxon>
        <taxon>Melastomatoideae</taxon>
        <taxon>Melastomateae</taxon>
        <taxon>Melastoma</taxon>
    </lineage>
</organism>
<accession>A0ACB9S1P4</accession>
<dbReference type="EMBL" id="CM042881">
    <property type="protein sequence ID" value="KAI4384401.1"/>
    <property type="molecule type" value="Genomic_DNA"/>
</dbReference>
<reference evidence="2" key="1">
    <citation type="journal article" date="2023" name="Front. Plant Sci.">
        <title>Chromosomal-level genome assembly of Melastoma candidum provides insights into trichome evolution.</title>
        <authorList>
            <person name="Zhong Y."/>
            <person name="Wu W."/>
            <person name="Sun C."/>
            <person name="Zou P."/>
            <person name="Liu Y."/>
            <person name="Dai S."/>
            <person name="Zhou R."/>
        </authorList>
    </citation>
    <scope>NUCLEOTIDE SEQUENCE [LARGE SCALE GENOMIC DNA]</scope>
</reference>
<evidence type="ECO:0000313" key="1">
    <source>
        <dbReference type="EMBL" id="KAI4384401.1"/>
    </source>
</evidence>
<comment type="caution">
    <text evidence="1">The sequence shown here is derived from an EMBL/GenBank/DDBJ whole genome shotgun (WGS) entry which is preliminary data.</text>
</comment>
<evidence type="ECO:0000313" key="2">
    <source>
        <dbReference type="Proteomes" id="UP001057402"/>
    </source>
</evidence>
<sequence length="1214" mass="134425">MGDVEVPIWLKSLPLAPVFRPTDTEFVDPIAYISKIEKEASAFGICKIVPPLPRPSKKYVFGNLNKSLAKCPDILNSRNSRSAKGGLGERGGDGEVRAVFTTRHQELGQSQNVKKAKGAGNNTNNSPQLGVHKQVWQSGEVYTLEQFEAKARVFAKSQLGILKDRSPEAIEALFWQAASDKSIYVEYANDVPGSAFGEQDHELKYFNKRRRSRTSYHRCSEELECRKDEAINVIEQVSAENKDASHANESSALPDASDVVMSPLEKKPLGRRDKCNSGDEIEGMAGWKLSNSPWNLQVIARSPGSLTRFMPDDIPGVTSPMVYIGMLFSWFAWHVEDHELHSMNFLHTGAPKTWYSVPGDYAYAFEEVIQKEVYGGNVDRLAALTFLGEKTTLLSPEIIVAAGIPCCRLVQHPGEFVVTFPRAYHIGFSHGFNCGEAANFATPQWIRFAKEAAVRRAAMNYLPMLSHQQLLYLLTMSFVSRVPRSLFPGARSSRMRDRQREERELLVKKAFLDDISYHNDLLLSLLEKNSSLRLIIWNPDLLPSLSEHSLVCEEGSLSGTQKGISAQQCSDSENNSINLFKEMTLYMEAHNGTYLDKDDLLFDFQVDSKTVPCVACGILGFPFMAVMHPSPAESEEHLQAEQTSQAIHESVSVHVPSSGQEHMDLIADNGSSLDTNALRPWIFCLEHAIEIKDLLEHKGEANLVIICHSDYQKMKVYANTIAEEIGVPFKYKEIPMDNASEEDLNLIDLAIANEQRGSVSKDWTSSLGVNLRYCMKVRKNSTSRQVQHTLALGRLFSSESPSSSSLSSIKWKSRKSRSRYRVDYLEDRKRIEVQVNHEEKVCVGVKKEERIIQYARRNAKTKSNSAKTINDEDQLKKHGLLEASSATDRENIKSITDEVGHEIQVLEVMGNVGMNILPGNAGSSLSEVSSFVGNVDVEIVSGTIDDTASEQGALSLCQLEVNELPIRSVGKDGNSIGRDPCSPMVNDRLVDEDTDPIDTVDSNAGKGADIQRDMPALSESATSVCQVLMETPLIEAAKAACDKSSSTSLEKEIEVEERAATTRETYSESSSSGRDKAPLIGAINSEACKEANSLCPVDLGRTLVSEKDEPMTSMSEECTVANSEAILDNHRPDNESSGFDRGCSQAQIESCIAGQQINEGQTSSYGKCLSRSAIPKGKKRRSEVEYLCNSGMSMGDFIRSPCEGLRPRIRRDMV</sequence>
<name>A0ACB9S1P4_9MYRT</name>
<dbReference type="Proteomes" id="UP001057402">
    <property type="component" value="Chromosome 2"/>
</dbReference>
<proteinExistence type="predicted"/>
<protein>
    <submittedName>
        <fullName evidence="1">Uncharacterized protein</fullName>
    </submittedName>
</protein>
<keyword evidence="2" id="KW-1185">Reference proteome</keyword>